<dbReference type="Proteomes" id="UP000253307">
    <property type="component" value="Unassembled WGS sequence"/>
</dbReference>
<dbReference type="Pfam" id="PF00378">
    <property type="entry name" value="ECH_1"/>
    <property type="match status" value="1"/>
</dbReference>
<dbReference type="AlphaFoldDB" id="A0A368BZZ3"/>
<dbReference type="PANTHER" id="PTHR42964:SF1">
    <property type="entry name" value="POLYKETIDE BIOSYNTHESIS ENOYL-COA HYDRATASE PKSH-RELATED"/>
    <property type="match status" value="1"/>
</dbReference>
<dbReference type="CDD" id="cd06558">
    <property type="entry name" value="crotonase-like"/>
    <property type="match status" value="1"/>
</dbReference>
<dbReference type="EMBL" id="QOPE01000001">
    <property type="protein sequence ID" value="RCL42899.1"/>
    <property type="molecule type" value="Genomic_DNA"/>
</dbReference>
<reference evidence="2 3" key="1">
    <citation type="journal article" date="2018" name="Microbiome">
        <title>Fine metagenomic profile of the Mediterranean stratified and mixed water columns revealed by assembly and recruitment.</title>
        <authorList>
            <person name="Haro-Moreno J.M."/>
            <person name="Lopez-Perez M."/>
            <person name="De La Torre J.R."/>
            <person name="Picazo A."/>
            <person name="Camacho A."/>
            <person name="Rodriguez-Valera F."/>
        </authorList>
    </citation>
    <scope>NUCLEOTIDE SEQUENCE [LARGE SCALE GENOMIC DNA]</scope>
    <source>
        <strain evidence="2">MED-G82</strain>
    </source>
</reference>
<evidence type="ECO:0000313" key="3">
    <source>
        <dbReference type="Proteomes" id="UP000253307"/>
    </source>
</evidence>
<evidence type="ECO:0000313" key="2">
    <source>
        <dbReference type="EMBL" id="RCL42899.1"/>
    </source>
</evidence>
<comment type="caution">
    <text evidence="2">The sequence shown here is derived from an EMBL/GenBank/DDBJ whole genome shotgun (WGS) entry which is preliminary data.</text>
</comment>
<dbReference type="GO" id="GO:0003824">
    <property type="term" value="F:catalytic activity"/>
    <property type="evidence" value="ECO:0007669"/>
    <property type="project" value="UniProtKB-ARBA"/>
</dbReference>
<dbReference type="InterPro" id="IPR029045">
    <property type="entry name" value="ClpP/crotonase-like_dom_sf"/>
</dbReference>
<sequence length="269" mass="29420">MHKKSLSLDGLKFGALIVNENDHILTLKLNRPERKNAINDMMANELIYCLTYADQNQNIRVVVIEAAGDIFCAGGDLRSMSGKEESEQSSVPKLGGGTEDISIRIRKLNKPVICKIQGSVLAGALLMVTNSTHAVAVAEAKFSAPEIKRGIWPFMVMAGLFRLMPKRQGLDFIMRGNAIDAETAKEYGLINKVVKAEDLGSIVDGIANELASLAPTTMRQGLAAYNAQDDLNFDEAIPFLKDELAKCLKGEDAKEGITAFLEKRPPNWK</sequence>
<name>A0A368BZZ3_9GAMM</name>
<dbReference type="Gene3D" id="3.90.226.10">
    <property type="entry name" value="2-enoyl-CoA Hydratase, Chain A, domain 1"/>
    <property type="match status" value="1"/>
</dbReference>
<comment type="similarity">
    <text evidence="1">Belongs to the enoyl-CoA hydratase/isomerase family.</text>
</comment>
<dbReference type="PANTHER" id="PTHR42964">
    <property type="entry name" value="ENOYL-COA HYDRATASE"/>
    <property type="match status" value="1"/>
</dbReference>
<gene>
    <name evidence="2" type="ORF">DBW96_00120</name>
</gene>
<dbReference type="InterPro" id="IPR001753">
    <property type="entry name" value="Enoyl-CoA_hydra/iso"/>
</dbReference>
<accession>A0A368BZZ3</accession>
<evidence type="ECO:0000256" key="1">
    <source>
        <dbReference type="ARBA" id="ARBA00005254"/>
    </source>
</evidence>
<organism evidence="2 3">
    <name type="scientific">SAR86 cluster bacterium</name>
    <dbReference type="NCBI Taxonomy" id="2030880"/>
    <lineage>
        <taxon>Bacteria</taxon>
        <taxon>Pseudomonadati</taxon>
        <taxon>Pseudomonadota</taxon>
        <taxon>Gammaproteobacteria</taxon>
        <taxon>SAR86 cluster</taxon>
    </lineage>
</organism>
<dbReference type="InterPro" id="IPR051683">
    <property type="entry name" value="Enoyl-CoA_Hydratase/Isomerase"/>
</dbReference>
<dbReference type="SUPFAM" id="SSF52096">
    <property type="entry name" value="ClpP/crotonase"/>
    <property type="match status" value="1"/>
</dbReference>
<proteinExistence type="inferred from homology"/>
<protein>
    <submittedName>
        <fullName evidence="2">Enoyl-CoA hydratase</fullName>
    </submittedName>
</protein>